<dbReference type="EMBL" id="REFR01000010">
    <property type="protein sequence ID" value="RMB08561.1"/>
    <property type="molecule type" value="Genomic_DNA"/>
</dbReference>
<dbReference type="AlphaFoldDB" id="A0A3M0CG37"/>
<accession>A0A3M0CG37</accession>
<reference evidence="3 4" key="1">
    <citation type="submission" date="2018-10" db="EMBL/GenBank/DDBJ databases">
        <title>Genomic Encyclopedia of Archaeal and Bacterial Type Strains, Phase II (KMG-II): from individual species to whole genera.</title>
        <authorList>
            <person name="Goeker M."/>
        </authorList>
    </citation>
    <scope>NUCLEOTIDE SEQUENCE [LARGE SCALE GENOMIC DNA]</scope>
    <source>
        <strain evidence="3 4">DSM 25217</strain>
    </source>
</reference>
<protein>
    <submittedName>
        <fullName evidence="3">Cytoskeletal protein CcmA (Bactofilin family)</fullName>
    </submittedName>
</protein>
<name>A0A3M0CG37_9PROT</name>
<dbReference type="InterPro" id="IPR007607">
    <property type="entry name" value="BacA/B"/>
</dbReference>
<dbReference type="PANTHER" id="PTHR35024">
    <property type="entry name" value="HYPOTHETICAL CYTOSOLIC PROTEIN"/>
    <property type="match status" value="1"/>
</dbReference>
<evidence type="ECO:0000313" key="3">
    <source>
        <dbReference type="EMBL" id="RMB08561.1"/>
    </source>
</evidence>
<dbReference type="Proteomes" id="UP000271227">
    <property type="component" value="Unassembled WGS sequence"/>
</dbReference>
<feature type="region of interest" description="Disordered" evidence="2">
    <location>
        <begin position="121"/>
        <end position="153"/>
    </location>
</feature>
<evidence type="ECO:0000256" key="1">
    <source>
        <dbReference type="ARBA" id="ARBA00044755"/>
    </source>
</evidence>
<comment type="caution">
    <text evidence="3">The sequence shown here is derived from an EMBL/GenBank/DDBJ whole genome shotgun (WGS) entry which is preliminary data.</text>
</comment>
<keyword evidence="4" id="KW-1185">Reference proteome</keyword>
<dbReference type="InParanoid" id="A0A3M0CG37"/>
<sequence>MFAKSKDDIKAQTARTGGSVTTPSIIGADVEIEGHVKTAGEVQLDGSIIGDLTCSSLVMGETGSISGMISAETATIRGQVSGDIRAKTVRLEKSARVEGDVYHASLTVEAGAKLTGTYTNLDNPLSQTGALPAPSRDTETPAPDFLKAPTAAE</sequence>
<organism evidence="3 4">
    <name type="scientific">Eilatimonas milleporae</name>
    <dbReference type="NCBI Taxonomy" id="911205"/>
    <lineage>
        <taxon>Bacteria</taxon>
        <taxon>Pseudomonadati</taxon>
        <taxon>Pseudomonadota</taxon>
        <taxon>Alphaproteobacteria</taxon>
        <taxon>Kordiimonadales</taxon>
        <taxon>Kordiimonadaceae</taxon>
        <taxon>Eilatimonas</taxon>
    </lineage>
</organism>
<evidence type="ECO:0000313" key="4">
    <source>
        <dbReference type="Proteomes" id="UP000271227"/>
    </source>
</evidence>
<comment type="similarity">
    <text evidence="1">Belongs to the bactofilin family.</text>
</comment>
<dbReference type="PANTHER" id="PTHR35024:SF4">
    <property type="entry name" value="POLYMER-FORMING CYTOSKELETAL PROTEIN"/>
    <property type="match status" value="1"/>
</dbReference>
<proteinExistence type="inferred from homology"/>
<gene>
    <name evidence="3" type="ORF">BXY39_1196</name>
</gene>
<evidence type="ECO:0000256" key="2">
    <source>
        <dbReference type="SAM" id="MobiDB-lite"/>
    </source>
</evidence>
<dbReference type="Pfam" id="PF04519">
    <property type="entry name" value="Bactofilin"/>
    <property type="match status" value="1"/>
</dbReference>
<dbReference type="OrthoDB" id="5738271at2"/>